<dbReference type="CDD" id="cd00009">
    <property type="entry name" value="AAA"/>
    <property type="match status" value="1"/>
</dbReference>
<sequence>MASIFDHIRKEYEDIQRKNEKILADRKEEAHFMVPGLAEVEADIRNLGYEAVKESLKSKDVASAETAVRELEALEGYRRSLLLSAGLPADYLDPVYDCPHCKDKGYLEDGSRCICMRRKITGYLHRGSNIERQIEKHNFGNFRLDIFSDLPYGDEVLSPRENMRHILATAEKFVEDFAEADDTNLLFYGPTGQGKTFLSHAVAAELMARNYAVVYETAFGLVRIFEEKVFNKEKTPEAEMAYESIFAADLLIVDDLGTELSNSFTNSQLFNIINTRLIDGKKTIISTNLTPREISSVYGDRIFSRIFHKFVPVAFYGPDLRWESDGA</sequence>
<dbReference type="AlphaFoldDB" id="A0A448UZH2"/>
<dbReference type="NCBIfam" id="NF005304">
    <property type="entry name" value="PRK06835.1"/>
    <property type="match status" value="1"/>
</dbReference>
<evidence type="ECO:0000259" key="1">
    <source>
        <dbReference type="Pfam" id="PF01695"/>
    </source>
</evidence>
<reference evidence="2 3" key="1">
    <citation type="submission" date="2018-12" db="EMBL/GenBank/DDBJ databases">
        <authorList>
            <consortium name="Pathogen Informatics"/>
        </authorList>
    </citation>
    <scope>NUCLEOTIDE SEQUENCE [LARGE SCALE GENOMIC DNA]</scope>
    <source>
        <strain evidence="2 3">NCTC13079</strain>
    </source>
</reference>
<dbReference type="Pfam" id="PF01695">
    <property type="entry name" value="IstB_IS21"/>
    <property type="match status" value="1"/>
</dbReference>
<dbReference type="OrthoDB" id="9776217at2"/>
<accession>A0A448UZH2</accession>
<evidence type="ECO:0000313" key="2">
    <source>
        <dbReference type="EMBL" id="VEJ34364.1"/>
    </source>
</evidence>
<dbReference type="GO" id="GO:0006260">
    <property type="term" value="P:DNA replication"/>
    <property type="evidence" value="ECO:0007669"/>
    <property type="project" value="TreeGrafter"/>
</dbReference>
<dbReference type="RefSeq" id="WP_126464599.1">
    <property type="nucleotide sequence ID" value="NZ_JAUSWF010000005.1"/>
</dbReference>
<evidence type="ECO:0000313" key="3">
    <source>
        <dbReference type="Proteomes" id="UP000269544"/>
    </source>
</evidence>
<gene>
    <name evidence="2" type="primary">dnaC_1</name>
    <name evidence="2" type="ORF">NCTC13079_00114</name>
</gene>
<organism evidence="2 3">
    <name type="scientific">Aedoeadaptatus ivorii</name>
    <dbReference type="NCBI Taxonomy" id="54006"/>
    <lineage>
        <taxon>Bacteria</taxon>
        <taxon>Bacillati</taxon>
        <taxon>Bacillota</taxon>
        <taxon>Tissierellia</taxon>
        <taxon>Tissierellales</taxon>
        <taxon>Peptoniphilaceae</taxon>
        <taxon>Aedoeadaptatus</taxon>
    </lineage>
</organism>
<dbReference type="InterPro" id="IPR027417">
    <property type="entry name" value="P-loop_NTPase"/>
</dbReference>
<dbReference type="Proteomes" id="UP000269544">
    <property type="component" value="Chromosome"/>
</dbReference>
<proteinExistence type="predicted"/>
<dbReference type="PANTHER" id="PTHR30050">
    <property type="entry name" value="CHROMOSOMAL REPLICATION INITIATOR PROTEIN DNAA"/>
    <property type="match status" value="1"/>
</dbReference>
<protein>
    <submittedName>
        <fullName evidence="2">DNA replication protein dnaC</fullName>
    </submittedName>
</protein>
<dbReference type="InterPro" id="IPR002611">
    <property type="entry name" value="IstB_ATP-bd"/>
</dbReference>
<dbReference type="EMBL" id="LR134523">
    <property type="protein sequence ID" value="VEJ34364.1"/>
    <property type="molecule type" value="Genomic_DNA"/>
</dbReference>
<dbReference type="KEGG" id="piv:NCTC13079_00114"/>
<dbReference type="SUPFAM" id="SSF52540">
    <property type="entry name" value="P-loop containing nucleoside triphosphate hydrolases"/>
    <property type="match status" value="1"/>
</dbReference>
<keyword evidence="3" id="KW-1185">Reference proteome</keyword>
<dbReference type="Gene3D" id="3.40.50.300">
    <property type="entry name" value="P-loop containing nucleotide triphosphate hydrolases"/>
    <property type="match status" value="1"/>
</dbReference>
<dbReference type="GO" id="GO:0005524">
    <property type="term" value="F:ATP binding"/>
    <property type="evidence" value="ECO:0007669"/>
    <property type="project" value="InterPro"/>
</dbReference>
<name>A0A448UZH2_9FIRM</name>
<feature type="domain" description="IstB-like ATP-binding" evidence="1">
    <location>
        <begin position="181"/>
        <end position="303"/>
    </location>
</feature>
<dbReference type="PANTHER" id="PTHR30050:SF4">
    <property type="entry name" value="ATP-BINDING PROTEIN RV3427C IN INSERTION SEQUENCE-RELATED"/>
    <property type="match status" value="1"/>
</dbReference>